<keyword evidence="4 7" id="KW-0812">Transmembrane</keyword>
<dbReference type="Gene3D" id="1.10.3720.10">
    <property type="entry name" value="MetI-like"/>
    <property type="match status" value="1"/>
</dbReference>
<feature type="transmembrane region" description="Helical" evidence="7">
    <location>
        <begin position="124"/>
        <end position="143"/>
    </location>
</feature>
<sequence length="255" mass="28828">MKKYINTDKLYPIAGIALALVLWQIIVQVRNVPGYILPSPTRIASALVRDFELIRYHSARTLYASFVGFGFSIVLAFILAIIMDSFEIIKKALYPLLVISQTVPIIAIAPLLIIWFGFGTLPKIIIVVIVCFFPIVISLVHGMESIDEDYLRLFKTMKATKLQVFYHLKLPFALVHFFSGLKIAATYMIMSAVIGEWLGGDRGIGVYMLRAKNAYALDRVFASILIIVIMSILIIYAIEILGNRVLHWQTERDED</sequence>
<dbReference type="GO" id="GO:0055085">
    <property type="term" value="P:transmembrane transport"/>
    <property type="evidence" value="ECO:0007669"/>
    <property type="project" value="InterPro"/>
</dbReference>
<accession>A0A1M4SIL4</accession>
<dbReference type="RefSeq" id="WP_073269265.1">
    <property type="nucleotide sequence ID" value="NZ_FQTU01000001.1"/>
</dbReference>
<protein>
    <submittedName>
        <fullName evidence="9">ABC-type nitrate/sulfonate/bicarbonate transport system, permease component</fullName>
    </submittedName>
</protein>
<keyword evidence="5 7" id="KW-1133">Transmembrane helix</keyword>
<keyword evidence="10" id="KW-1185">Reference proteome</keyword>
<dbReference type="Pfam" id="PF00528">
    <property type="entry name" value="BPD_transp_1"/>
    <property type="match status" value="1"/>
</dbReference>
<evidence type="ECO:0000256" key="2">
    <source>
        <dbReference type="ARBA" id="ARBA00022448"/>
    </source>
</evidence>
<feature type="transmembrane region" description="Helical" evidence="7">
    <location>
        <begin position="62"/>
        <end position="82"/>
    </location>
</feature>
<evidence type="ECO:0000256" key="7">
    <source>
        <dbReference type="RuleBase" id="RU363032"/>
    </source>
</evidence>
<dbReference type="PANTHER" id="PTHR30151:SF20">
    <property type="entry name" value="ABC TRANSPORTER PERMEASE PROTEIN HI_0355-RELATED"/>
    <property type="match status" value="1"/>
</dbReference>
<dbReference type="GO" id="GO:0005886">
    <property type="term" value="C:plasma membrane"/>
    <property type="evidence" value="ECO:0007669"/>
    <property type="project" value="UniProtKB-SubCell"/>
</dbReference>
<dbReference type="PROSITE" id="PS50928">
    <property type="entry name" value="ABC_TM1"/>
    <property type="match status" value="1"/>
</dbReference>
<evidence type="ECO:0000256" key="4">
    <source>
        <dbReference type="ARBA" id="ARBA00022692"/>
    </source>
</evidence>
<dbReference type="SUPFAM" id="SSF161098">
    <property type="entry name" value="MetI-like"/>
    <property type="match status" value="1"/>
</dbReference>
<keyword evidence="2 7" id="KW-0813">Transport</keyword>
<dbReference type="STRING" id="1120975.SAMN02746064_00276"/>
<dbReference type="OrthoDB" id="9804353at2"/>
<name>A0A1M4SIL4_9FIRM</name>
<reference evidence="9 10" key="1">
    <citation type="submission" date="2016-11" db="EMBL/GenBank/DDBJ databases">
        <authorList>
            <person name="Jaros S."/>
            <person name="Januszkiewicz K."/>
            <person name="Wedrychowicz H."/>
        </authorList>
    </citation>
    <scope>NUCLEOTIDE SEQUENCE [LARGE SCALE GENOMIC DNA]</scope>
    <source>
        <strain evidence="9 10">DSM 14828</strain>
    </source>
</reference>
<dbReference type="Proteomes" id="UP000184251">
    <property type="component" value="Unassembled WGS sequence"/>
</dbReference>
<dbReference type="CDD" id="cd06261">
    <property type="entry name" value="TM_PBP2"/>
    <property type="match status" value="1"/>
</dbReference>
<evidence type="ECO:0000313" key="9">
    <source>
        <dbReference type="EMBL" id="SHE32073.1"/>
    </source>
</evidence>
<gene>
    <name evidence="9" type="ORF">SAMN02746064_00276</name>
</gene>
<evidence type="ECO:0000313" key="10">
    <source>
        <dbReference type="Proteomes" id="UP000184251"/>
    </source>
</evidence>
<evidence type="ECO:0000256" key="1">
    <source>
        <dbReference type="ARBA" id="ARBA00004651"/>
    </source>
</evidence>
<dbReference type="EMBL" id="FQTU01000001">
    <property type="protein sequence ID" value="SHE32073.1"/>
    <property type="molecule type" value="Genomic_DNA"/>
</dbReference>
<organism evidence="9 10">
    <name type="scientific">Alkalibacter saccharofermentans DSM 14828</name>
    <dbReference type="NCBI Taxonomy" id="1120975"/>
    <lineage>
        <taxon>Bacteria</taxon>
        <taxon>Bacillati</taxon>
        <taxon>Bacillota</taxon>
        <taxon>Clostridia</taxon>
        <taxon>Eubacteriales</taxon>
        <taxon>Eubacteriaceae</taxon>
        <taxon>Alkalibacter</taxon>
    </lineage>
</organism>
<evidence type="ECO:0000256" key="5">
    <source>
        <dbReference type="ARBA" id="ARBA00022989"/>
    </source>
</evidence>
<dbReference type="AlphaFoldDB" id="A0A1M4SIL4"/>
<feature type="domain" description="ABC transmembrane type-1" evidence="8">
    <location>
        <begin position="58"/>
        <end position="242"/>
    </location>
</feature>
<evidence type="ECO:0000256" key="6">
    <source>
        <dbReference type="ARBA" id="ARBA00023136"/>
    </source>
</evidence>
<dbReference type="InterPro" id="IPR000515">
    <property type="entry name" value="MetI-like"/>
</dbReference>
<proteinExistence type="inferred from homology"/>
<feature type="transmembrane region" description="Helical" evidence="7">
    <location>
        <begin position="12"/>
        <end position="29"/>
    </location>
</feature>
<dbReference type="InterPro" id="IPR035906">
    <property type="entry name" value="MetI-like_sf"/>
</dbReference>
<evidence type="ECO:0000256" key="3">
    <source>
        <dbReference type="ARBA" id="ARBA00022475"/>
    </source>
</evidence>
<feature type="transmembrane region" description="Helical" evidence="7">
    <location>
        <begin position="220"/>
        <end position="242"/>
    </location>
</feature>
<dbReference type="PANTHER" id="PTHR30151">
    <property type="entry name" value="ALKANE SULFONATE ABC TRANSPORTER-RELATED, MEMBRANE SUBUNIT"/>
    <property type="match status" value="1"/>
</dbReference>
<feature type="transmembrane region" description="Helical" evidence="7">
    <location>
        <begin position="164"/>
        <end position="190"/>
    </location>
</feature>
<feature type="transmembrane region" description="Helical" evidence="7">
    <location>
        <begin position="94"/>
        <end position="118"/>
    </location>
</feature>
<comment type="subcellular location">
    <subcellularLocation>
        <location evidence="1 7">Cell membrane</location>
        <topology evidence="1 7">Multi-pass membrane protein</topology>
    </subcellularLocation>
</comment>
<comment type="similarity">
    <text evidence="7">Belongs to the binding-protein-dependent transport system permease family.</text>
</comment>
<evidence type="ECO:0000259" key="8">
    <source>
        <dbReference type="PROSITE" id="PS50928"/>
    </source>
</evidence>
<keyword evidence="3" id="KW-1003">Cell membrane</keyword>
<keyword evidence="6 7" id="KW-0472">Membrane</keyword>